<dbReference type="InterPro" id="IPR037883">
    <property type="entry name" value="Knr4/Smi1-like_sf"/>
</dbReference>
<protein>
    <recommendedName>
        <fullName evidence="1">Knr4/Smi1-like domain-containing protein</fullName>
    </recommendedName>
</protein>
<dbReference type="Pfam" id="PF09346">
    <property type="entry name" value="SMI1_KNR4"/>
    <property type="match status" value="1"/>
</dbReference>
<dbReference type="EMBL" id="BAAAGX010000046">
    <property type="protein sequence ID" value="GAA0281489.1"/>
    <property type="molecule type" value="Genomic_DNA"/>
</dbReference>
<dbReference type="InterPro" id="IPR032869">
    <property type="entry name" value="WHH_dom_containing"/>
</dbReference>
<name>A0ABN0V991_9ACTN</name>
<accession>A0ABN0V991</accession>
<dbReference type="InterPro" id="IPR018958">
    <property type="entry name" value="Knr4/Smi1-like_dom"/>
</dbReference>
<evidence type="ECO:0000313" key="2">
    <source>
        <dbReference type="EMBL" id="GAA0281489.1"/>
    </source>
</evidence>
<evidence type="ECO:0000313" key="3">
    <source>
        <dbReference type="Proteomes" id="UP001500967"/>
    </source>
</evidence>
<dbReference type="Pfam" id="PF14414">
    <property type="entry name" value="WHH"/>
    <property type="match status" value="1"/>
</dbReference>
<reference evidence="2 3" key="1">
    <citation type="journal article" date="2019" name="Int. J. Syst. Evol. Microbiol.">
        <title>The Global Catalogue of Microorganisms (GCM) 10K type strain sequencing project: providing services to taxonomists for standard genome sequencing and annotation.</title>
        <authorList>
            <consortium name="The Broad Institute Genomics Platform"/>
            <consortium name="The Broad Institute Genome Sequencing Center for Infectious Disease"/>
            <person name="Wu L."/>
            <person name="Ma J."/>
        </authorList>
    </citation>
    <scope>NUCLEOTIDE SEQUENCE [LARGE SCALE GENOMIC DNA]</scope>
    <source>
        <strain evidence="2 3">JCM 10425</strain>
    </source>
</reference>
<dbReference type="SUPFAM" id="SSF160631">
    <property type="entry name" value="SMI1/KNR4-like"/>
    <property type="match status" value="1"/>
</dbReference>
<keyword evidence="3" id="KW-1185">Reference proteome</keyword>
<gene>
    <name evidence="2" type="ORF">GCM10009539_81680</name>
</gene>
<evidence type="ECO:0000259" key="1">
    <source>
        <dbReference type="Pfam" id="PF09346"/>
    </source>
</evidence>
<dbReference type="Proteomes" id="UP001500967">
    <property type="component" value="Unassembled WGS sequence"/>
</dbReference>
<feature type="domain" description="Knr4/Smi1-like" evidence="1">
    <location>
        <begin position="159"/>
        <end position="277"/>
    </location>
</feature>
<organism evidence="2 3">
    <name type="scientific">Cryptosporangium japonicum</name>
    <dbReference type="NCBI Taxonomy" id="80872"/>
    <lineage>
        <taxon>Bacteria</taxon>
        <taxon>Bacillati</taxon>
        <taxon>Actinomycetota</taxon>
        <taxon>Actinomycetes</taxon>
        <taxon>Cryptosporangiales</taxon>
        <taxon>Cryptosporangiaceae</taxon>
        <taxon>Cryptosporangium</taxon>
    </lineage>
</organism>
<sequence>MAMSYSPVMSSDLPPVRRLPGSAWAARIRPFDSPVLRIRHRGGVVYDLAGLPQWDLLASAVVDLPPPEPGLTVDEVRIADVLTANELQFGRDRSVYAPSTPAGWVWTHLFGTRRVALVPAAAHGAFRSIGGVSTLPIDRSLRGVRVEHPVPVPFDVPAPLADDAWAAVVERLGRPLPDALRRLLSARTGSAPTTPGVHPGHGFVVDQPLFGVGTTDRHQDLLYARHWFPDRFTDDFLPIGYVQGGVLALRLTGTDAGSVWYADADDPRDDERHDAASYCAELLTPCADDLDAFREHLTAVPPWLLTIVDARLATTPAR</sequence>
<comment type="caution">
    <text evidence="2">The sequence shown here is derived from an EMBL/GenBank/DDBJ whole genome shotgun (WGS) entry which is preliminary data.</text>
</comment>
<proteinExistence type="predicted"/>